<dbReference type="CDD" id="cd19071">
    <property type="entry name" value="AKR_AKR1-5-like"/>
    <property type="match status" value="1"/>
</dbReference>
<protein>
    <submittedName>
        <fullName evidence="8">Diketogulonate reductase-like aldo/keto reductase</fullName>
    </submittedName>
</protein>
<comment type="similarity">
    <text evidence="1">Belongs to the aldo/keto reductase family.</text>
</comment>
<evidence type="ECO:0000313" key="8">
    <source>
        <dbReference type="EMBL" id="MBB2922854.1"/>
    </source>
</evidence>
<dbReference type="InterPro" id="IPR018170">
    <property type="entry name" value="Aldo/ket_reductase_CS"/>
</dbReference>
<comment type="caution">
    <text evidence="8">The sequence shown here is derived from an EMBL/GenBank/DDBJ whole genome shotgun (WGS) entry which is preliminary data.</text>
</comment>
<proteinExistence type="inferred from homology"/>
<dbReference type="Gene3D" id="3.20.20.100">
    <property type="entry name" value="NADP-dependent oxidoreductase domain"/>
    <property type="match status" value="1"/>
</dbReference>
<evidence type="ECO:0000259" key="7">
    <source>
        <dbReference type="Pfam" id="PF00248"/>
    </source>
</evidence>
<name>A0A7W4YBB2_9CELL</name>
<organism evidence="8 9">
    <name type="scientific">Cellulomonas cellasea</name>
    <dbReference type="NCBI Taxonomy" id="43670"/>
    <lineage>
        <taxon>Bacteria</taxon>
        <taxon>Bacillati</taxon>
        <taxon>Actinomycetota</taxon>
        <taxon>Actinomycetes</taxon>
        <taxon>Micrococcales</taxon>
        <taxon>Cellulomonadaceae</taxon>
        <taxon>Cellulomonas</taxon>
    </lineage>
</organism>
<evidence type="ECO:0000256" key="2">
    <source>
        <dbReference type="ARBA" id="ARBA00022857"/>
    </source>
</evidence>
<dbReference type="Proteomes" id="UP000518206">
    <property type="component" value="Unassembled WGS sequence"/>
</dbReference>
<reference evidence="8 9" key="1">
    <citation type="submission" date="2020-08" db="EMBL/GenBank/DDBJ databases">
        <title>The Agave Microbiome: Exploring the role of microbial communities in plant adaptations to desert environments.</title>
        <authorList>
            <person name="Partida-Martinez L.P."/>
        </authorList>
    </citation>
    <scope>NUCLEOTIDE SEQUENCE [LARGE SCALE GENOMIC DNA]</scope>
    <source>
        <strain evidence="8 9">RAS26</strain>
    </source>
</reference>
<dbReference type="AlphaFoldDB" id="A0A7W4YBB2"/>
<dbReference type="EMBL" id="JACHVX010000002">
    <property type="protein sequence ID" value="MBB2922854.1"/>
    <property type="molecule type" value="Genomic_DNA"/>
</dbReference>
<gene>
    <name evidence="8" type="ORF">FHR80_001766</name>
</gene>
<dbReference type="InterPro" id="IPR020471">
    <property type="entry name" value="AKR"/>
</dbReference>
<evidence type="ECO:0000256" key="4">
    <source>
        <dbReference type="PIRSR" id="PIRSR000097-1"/>
    </source>
</evidence>
<dbReference type="SUPFAM" id="SSF51430">
    <property type="entry name" value="NAD(P)-linked oxidoreductase"/>
    <property type="match status" value="1"/>
</dbReference>
<dbReference type="GO" id="GO:0016616">
    <property type="term" value="F:oxidoreductase activity, acting on the CH-OH group of donors, NAD or NADP as acceptor"/>
    <property type="evidence" value="ECO:0007669"/>
    <property type="project" value="UniProtKB-ARBA"/>
</dbReference>
<dbReference type="PROSITE" id="PS00798">
    <property type="entry name" value="ALDOKETO_REDUCTASE_1"/>
    <property type="match status" value="1"/>
</dbReference>
<sequence>MTTAQMPTLALKGADIPLLGLGTWQSEGSEAELAVVAALELGYRHIDTATGYGNQAQVGRALATRGNDRDDIFVTTKLPPDHAGRERQTLMESLAELGTDHLDLWLVHWPPNGEATPSTWEAFIAARDEGLTRAIGVSNYSIAQIDELIAATGEAPAINQIPWSPSDFDADLLAAHAERGVRVEGYSPFKRTSLEDPTLVAIAGAHGVTPAQVVLRWHLEHEVVVIPKSTNRQRLATNLDVLGFSLTPDEVARIDGLGATADR</sequence>
<dbReference type="RefSeq" id="WP_183295701.1">
    <property type="nucleotide sequence ID" value="NZ_JACHVX010000002.1"/>
</dbReference>
<dbReference type="FunFam" id="3.20.20.100:FF:000002">
    <property type="entry name" value="2,5-diketo-D-gluconic acid reductase A"/>
    <property type="match status" value="1"/>
</dbReference>
<dbReference type="PROSITE" id="PS00063">
    <property type="entry name" value="ALDOKETO_REDUCTASE_3"/>
    <property type="match status" value="1"/>
</dbReference>
<dbReference type="PROSITE" id="PS00062">
    <property type="entry name" value="ALDOKETO_REDUCTASE_2"/>
    <property type="match status" value="1"/>
</dbReference>
<evidence type="ECO:0000256" key="5">
    <source>
        <dbReference type="PIRSR" id="PIRSR000097-2"/>
    </source>
</evidence>
<evidence type="ECO:0000256" key="6">
    <source>
        <dbReference type="PIRSR" id="PIRSR000097-3"/>
    </source>
</evidence>
<dbReference type="PIRSF" id="PIRSF000097">
    <property type="entry name" value="AKR"/>
    <property type="match status" value="1"/>
</dbReference>
<evidence type="ECO:0000256" key="1">
    <source>
        <dbReference type="ARBA" id="ARBA00007905"/>
    </source>
</evidence>
<dbReference type="InterPro" id="IPR036812">
    <property type="entry name" value="NAD(P)_OxRdtase_dom_sf"/>
</dbReference>
<feature type="binding site" evidence="5">
    <location>
        <position position="108"/>
    </location>
    <ligand>
        <name>substrate</name>
    </ligand>
</feature>
<dbReference type="InterPro" id="IPR023210">
    <property type="entry name" value="NADP_OxRdtase_dom"/>
</dbReference>
<feature type="domain" description="NADP-dependent oxidoreductase" evidence="7">
    <location>
        <begin position="19"/>
        <end position="257"/>
    </location>
</feature>
<dbReference type="PANTHER" id="PTHR43827:SF3">
    <property type="entry name" value="NADP-DEPENDENT OXIDOREDUCTASE DOMAIN-CONTAINING PROTEIN"/>
    <property type="match status" value="1"/>
</dbReference>
<feature type="site" description="Lowers pKa of active site Tyr" evidence="6">
    <location>
        <position position="77"/>
    </location>
</feature>
<keyword evidence="3" id="KW-0560">Oxidoreductase</keyword>
<keyword evidence="2" id="KW-0521">NADP</keyword>
<feature type="active site" description="Proton donor" evidence="4">
    <location>
        <position position="52"/>
    </location>
</feature>
<dbReference type="Pfam" id="PF00248">
    <property type="entry name" value="Aldo_ket_red"/>
    <property type="match status" value="1"/>
</dbReference>
<evidence type="ECO:0000256" key="3">
    <source>
        <dbReference type="ARBA" id="ARBA00023002"/>
    </source>
</evidence>
<dbReference type="PRINTS" id="PR00069">
    <property type="entry name" value="ALDKETRDTASE"/>
</dbReference>
<reference evidence="8 9" key="2">
    <citation type="submission" date="2020-08" db="EMBL/GenBank/DDBJ databases">
        <authorList>
            <person name="Partida-Martinez L."/>
            <person name="Huntemann M."/>
            <person name="Clum A."/>
            <person name="Wang J."/>
            <person name="Palaniappan K."/>
            <person name="Ritter S."/>
            <person name="Chen I.-M."/>
            <person name="Stamatis D."/>
            <person name="Reddy T."/>
            <person name="O'Malley R."/>
            <person name="Daum C."/>
            <person name="Shapiro N."/>
            <person name="Ivanova N."/>
            <person name="Kyrpides N."/>
            <person name="Woyke T."/>
        </authorList>
    </citation>
    <scope>NUCLEOTIDE SEQUENCE [LARGE SCALE GENOMIC DNA]</scope>
    <source>
        <strain evidence="8 9">RAS26</strain>
    </source>
</reference>
<accession>A0A7W4YBB2</accession>
<dbReference type="PANTHER" id="PTHR43827">
    <property type="entry name" value="2,5-DIKETO-D-GLUCONIC ACID REDUCTASE"/>
    <property type="match status" value="1"/>
</dbReference>
<evidence type="ECO:0000313" key="9">
    <source>
        <dbReference type="Proteomes" id="UP000518206"/>
    </source>
</evidence>